<evidence type="ECO:0000256" key="6">
    <source>
        <dbReference type="RuleBase" id="RU004178"/>
    </source>
</evidence>
<name>A0A6J2UDG2_DROLE</name>
<organism evidence="9 10">
    <name type="scientific">Drosophila lebanonensis</name>
    <name type="common">Fruit fly</name>
    <name type="synonym">Scaptodrosophila lebanonensis</name>
    <dbReference type="NCBI Taxonomy" id="7225"/>
    <lineage>
        <taxon>Eukaryota</taxon>
        <taxon>Metazoa</taxon>
        <taxon>Ecdysozoa</taxon>
        <taxon>Arthropoda</taxon>
        <taxon>Hexapoda</taxon>
        <taxon>Insecta</taxon>
        <taxon>Pterygota</taxon>
        <taxon>Neoptera</taxon>
        <taxon>Endopterygota</taxon>
        <taxon>Diptera</taxon>
        <taxon>Brachycera</taxon>
        <taxon>Muscomorpha</taxon>
        <taxon>Ephydroidea</taxon>
        <taxon>Drosophilidae</taxon>
        <taxon>Scaptodrosophila</taxon>
    </lineage>
</organism>
<dbReference type="Pfam" id="PF02799">
    <property type="entry name" value="NMT_C"/>
    <property type="match status" value="1"/>
</dbReference>
<evidence type="ECO:0000256" key="4">
    <source>
        <dbReference type="ARBA" id="ARBA00023315"/>
    </source>
</evidence>
<dbReference type="GeneID" id="115633131"/>
<sequence>MPNESTPSPTSKDADENIGQEIQAITKEVVRASDEMLANAFDGLNVNVVAPTKEMANTPGELLAHLSKKRDQATQQENNLLQVLQESKTSKQLLLQSSSANSQRKFSFWSTQPVPMLDEKIETNECIEPNKDVNEIRSEPYTLPNGFKWVTLDLNNTSDLKELYTLLNENYVEDDDAMFRFDYQPEFLKWSLQPPGWKSDWHVGVRVERSGKLVGFISAIPSKLRAYDKVISVVDINFLCVHKKLRSKRVTPVLIREITRRVNSTGIFQAAYTAGVVLPTPVSTCRYWHRSLNPKKLVDVRFSHLARNMTMQRTVKLYRLPDQTKTKGYRRIQPKDMEKAHKLLDNYLKKFSLCPVFNEEEFRHWFTPRDGIVDCFVVVDDKGNITDLTSYYCLPSSVMHHPVHKTVRAAYSFYNVSTKTPWLELMNDALISARNVDMDVYNALDLMDNKQFLMPLKFGAGDGNLQYYLYNWRCPAMQPENIALILM</sequence>
<keyword evidence="9" id="KW-1185">Reference proteome</keyword>
<gene>
    <name evidence="10" type="primary">LOC115633131</name>
</gene>
<evidence type="ECO:0000313" key="9">
    <source>
        <dbReference type="Proteomes" id="UP000504634"/>
    </source>
</evidence>
<dbReference type="FunFam" id="3.40.630.30:FF:000042">
    <property type="entry name" value="Glycylpeptide N-tetradecanoyltransferase"/>
    <property type="match status" value="1"/>
</dbReference>
<dbReference type="GO" id="GO:0005737">
    <property type="term" value="C:cytoplasm"/>
    <property type="evidence" value="ECO:0007669"/>
    <property type="project" value="TreeGrafter"/>
</dbReference>
<accession>A0A6J2UDG2</accession>
<dbReference type="FunFam" id="3.40.630.170:FF:000001">
    <property type="entry name" value="Glycylpeptide N-tetradecanoyltransferase"/>
    <property type="match status" value="1"/>
</dbReference>
<evidence type="ECO:0000256" key="3">
    <source>
        <dbReference type="ARBA" id="ARBA00022679"/>
    </source>
</evidence>
<protein>
    <recommendedName>
        <fullName evidence="2 5">Glycylpeptide N-tetradecanoyltransferase</fullName>
        <ecNumber evidence="2 5">2.3.1.97</ecNumber>
    </recommendedName>
</protein>
<dbReference type="InterPro" id="IPR022678">
    <property type="entry name" value="NMT_CS"/>
</dbReference>
<evidence type="ECO:0000256" key="5">
    <source>
        <dbReference type="RuleBase" id="RU000586"/>
    </source>
</evidence>
<evidence type="ECO:0000259" key="8">
    <source>
        <dbReference type="Pfam" id="PF02799"/>
    </source>
</evidence>
<keyword evidence="3 5" id="KW-0808">Transferase</keyword>
<dbReference type="Pfam" id="PF01233">
    <property type="entry name" value="NMT"/>
    <property type="match status" value="1"/>
</dbReference>
<dbReference type="GO" id="GO:0004379">
    <property type="term" value="F:glycylpeptide N-tetradecanoyltransferase activity"/>
    <property type="evidence" value="ECO:0007669"/>
    <property type="project" value="UniProtKB-EC"/>
</dbReference>
<dbReference type="PANTHER" id="PTHR11377:SF5">
    <property type="entry name" value="GLYCYLPEPTIDE N-TETRADECANOYLTRANSFERASE"/>
    <property type="match status" value="1"/>
</dbReference>
<dbReference type="PANTHER" id="PTHR11377">
    <property type="entry name" value="N-MYRISTOYL TRANSFERASE"/>
    <property type="match status" value="1"/>
</dbReference>
<feature type="domain" description="Glycylpeptide N-tetradecanoyltransferase N-terminal" evidence="7">
    <location>
        <begin position="127"/>
        <end position="285"/>
    </location>
</feature>
<comment type="similarity">
    <text evidence="1 6">Belongs to the NMT family.</text>
</comment>
<dbReference type="PIRSF" id="PIRSF015892">
    <property type="entry name" value="N-myristl_transf"/>
    <property type="match status" value="1"/>
</dbReference>
<dbReference type="OrthoDB" id="60315at2759"/>
<evidence type="ECO:0000256" key="2">
    <source>
        <dbReference type="ARBA" id="ARBA00012923"/>
    </source>
</evidence>
<reference evidence="10" key="1">
    <citation type="submission" date="2025-08" db="UniProtKB">
        <authorList>
            <consortium name="RefSeq"/>
        </authorList>
    </citation>
    <scope>IDENTIFICATION</scope>
    <source>
        <strain evidence="10">11010-0011.00</strain>
        <tissue evidence="10">Whole body</tissue>
    </source>
</reference>
<comment type="function">
    <text evidence="5">Adds a myristoyl group to the N-terminal glycine residue of certain cellular proteins.</text>
</comment>
<dbReference type="InterPro" id="IPR022677">
    <property type="entry name" value="NMT_C"/>
</dbReference>
<evidence type="ECO:0000313" key="10">
    <source>
        <dbReference type="RefSeq" id="XP_030386394.1"/>
    </source>
</evidence>
<dbReference type="EC" id="2.3.1.97" evidence="2 5"/>
<dbReference type="RefSeq" id="XP_030386394.1">
    <property type="nucleotide sequence ID" value="XM_030530534.1"/>
</dbReference>
<dbReference type="Proteomes" id="UP000504634">
    <property type="component" value="Unplaced"/>
</dbReference>
<proteinExistence type="inferred from homology"/>
<evidence type="ECO:0000256" key="1">
    <source>
        <dbReference type="ARBA" id="ARBA00009469"/>
    </source>
</evidence>
<dbReference type="PROSITE" id="PS00975">
    <property type="entry name" value="NMT_1"/>
    <property type="match status" value="1"/>
</dbReference>
<keyword evidence="4 5" id="KW-0012">Acyltransferase</keyword>
<dbReference type="InterPro" id="IPR000903">
    <property type="entry name" value="NMT"/>
</dbReference>
<comment type="catalytic activity">
    <reaction evidence="5">
        <text>N-terminal glycyl-[protein] + tetradecanoyl-CoA = N-tetradecanoylglycyl-[protein] + CoA + H(+)</text>
        <dbReference type="Rhea" id="RHEA:15521"/>
        <dbReference type="Rhea" id="RHEA-COMP:12666"/>
        <dbReference type="Rhea" id="RHEA-COMP:12667"/>
        <dbReference type="ChEBI" id="CHEBI:15378"/>
        <dbReference type="ChEBI" id="CHEBI:57287"/>
        <dbReference type="ChEBI" id="CHEBI:57385"/>
        <dbReference type="ChEBI" id="CHEBI:64723"/>
        <dbReference type="ChEBI" id="CHEBI:133050"/>
        <dbReference type="EC" id="2.3.1.97"/>
    </reaction>
</comment>
<dbReference type="Gene3D" id="3.40.630.170">
    <property type="match status" value="1"/>
</dbReference>
<dbReference type="AlphaFoldDB" id="A0A6J2UDG2"/>
<dbReference type="InterPro" id="IPR016181">
    <property type="entry name" value="Acyl_CoA_acyltransferase"/>
</dbReference>
<feature type="domain" description="Glycylpeptide N-tetradecanoyltransferase C-terminal" evidence="8">
    <location>
        <begin position="299"/>
        <end position="478"/>
    </location>
</feature>
<dbReference type="SUPFAM" id="SSF55729">
    <property type="entry name" value="Acyl-CoA N-acyltransferases (Nat)"/>
    <property type="match status" value="2"/>
</dbReference>
<dbReference type="PROSITE" id="PS00976">
    <property type="entry name" value="NMT_2"/>
    <property type="match status" value="1"/>
</dbReference>
<dbReference type="InterPro" id="IPR022676">
    <property type="entry name" value="NMT_N"/>
</dbReference>
<evidence type="ECO:0000259" key="7">
    <source>
        <dbReference type="Pfam" id="PF01233"/>
    </source>
</evidence>
<dbReference type="CTD" id="38909"/>